<feature type="region of interest" description="Disordered" evidence="4">
    <location>
        <begin position="1"/>
        <end position="21"/>
    </location>
</feature>
<evidence type="ECO:0000256" key="4">
    <source>
        <dbReference type="SAM" id="MobiDB-lite"/>
    </source>
</evidence>
<dbReference type="PANTHER" id="PTHR33669:SF14">
    <property type="entry name" value="NRR REPRESSOR HOMOLOG 3"/>
    <property type="match status" value="1"/>
</dbReference>
<evidence type="ECO:0000256" key="2">
    <source>
        <dbReference type="ARBA" id="ARBA00009937"/>
    </source>
</evidence>
<dbReference type="PANTHER" id="PTHR33669">
    <property type="entry name" value="PROTEIN NEGATIVE REGULATOR OF RESISTANCE"/>
    <property type="match status" value="1"/>
</dbReference>
<evidence type="ECO:0000256" key="1">
    <source>
        <dbReference type="ARBA" id="ARBA00004123"/>
    </source>
</evidence>
<dbReference type="AlphaFoldDB" id="A0A2N9HK63"/>
<dbReference type="InterPro" id="IPR031425">
    <property type="entry name" value="NPR1/NH1-interacting"/>
</dbReference>
<dbReference type="GO" id="GO:0005634">
    <property type="term" value="C:nucleus"/>
    <property type="evidence" value="ECO:0007669"/>
    <property type="project" value="UniProtKB-SubCell"/>
</dbReference>
<dbReference type="EMBL" id="OIVN01003591">
    <property type="protein sequence ID" value="SPD12325.1"/>
    <property type="molecule type" value="Genomic_DNA"/>
</dbReference>
<evidence type="ECO:0000256" key="3">
    <source>
        <dbReference type="ARBA" id="ARBA00023242"/>
    </source>
</evidence>
<organism evidence="5">
    <name type="scientific">Fagus sylvatica</name>
    <name type="common">Beechnut</name>
    <dbReference type="NCBI Taxonomy" id="28930"/>
    <lineage>
        <taxon>Eukaryota</taxon>
        <taxon>Viridiplantae</taxon>
        <taxon>Streptophyta</taxon>
        <taxon>Embryophyta</taxon>
        <taxon>Tracheophyta</taxon>
        <taxon>Spermatophyta</taxon>
        <taxon>Magnoliopsida</taxon>
        <taxon>eudicotyledons</taxon>
        <taxon>Gunneridae</taxon>
        <taxon>Pentapetalae</taxon>
        <taxon>rosids</taxon>
        <taxon>fabids</taxon>
        <taxon>Fagales</taxon>
        <taxon>Fagaceae</taxon>
        <taxon>Fagus</taxon>
    </lineage>
</organism>
<feature type="compositionally biased region" description="Acidic residues" evidence="4">
    <location>
        <begin position="107"/>
        <end position="119"/>
    </location>
</feature>
<gene>
    <name evidence="5" type="ORF">FSB_LOCUS40207</name>
</gene>
<feature type="region of interest" description="Disordered" evidence="4">
    <location>
        <begin position="89"/>
        <end position="119"/>
    </location>
</feature>
<comment type="subcellular location">
    <subcellularLocation>
        <location evidence="1">Nucleus</location>
    </subcellularLocation>
</comment>
<comment type="similarity">
    <text evidence="2">Belongs to the NPR1-interactor family.</text>
</comment>
<accession>A0A2N9HK63</accession>
<evidence type="ECO:0000313" key="5">
    <source>
        <dbReference type="EMBL" id="SPD12325.1"/>
    </source>
</evidence>
<dbReference type="GO" id="GO:0010112">
    <property type="term" value="P:regulation of systemic acquired resistance"/>
    <property type="evidence" value="ECO:0007669"/>
    <property type="project" value="InterPro"/>
</dbReference>
<name>A0A2N9HK63_FAGSY</name>
<proteinExistence type="inferred from homology"/>
<keyword evidence="3" id="KW-0539">Nucleus</keyword>
<protein>
    <submittedName>
        <fullName evidence="5">Uncharacterized protein</fullName>
    </submittedName>
</protein>
<reference evidence="5" key="1">
    <citation type="submission" date="2018-02" db="EMBL/GenBank/DDBJ databases">
        <authorList>
            <person name="Cohen D.B."/>
            <person name="Kent A.D."/>
        </authorList>
    </citation>
    <scope>NUCLEOTIDE SEQUENCE</scope>
</reference>
<sequence>MELGASNKRKFCHDDEKEEEDEEQKIEKFFALIKNIREARFRLMDGSDVMEGIENRRKKKKVEEEKKQIEVWKPSFQREDFMEDTEAQLKTDVGSSPRVLQEGIKNEEDEEELDLGLSL</sequence>
<dbReference type="Pfam" id="PF15699">
    <property type="entry name" value="NPR1_interact"/>
    <property type="match status" value="1"/>
</dbReference>